<dbReference type="EMBL" id="JWZT01004756">
    <property type="protein sequence ID" value="KII63259.1"/>
    <property type="molecule type" value="Genomic_DNA"/>
</dbReference>
<proteinExistence type="predicted"/>
<name>A0A0C2MFV7_THEKT</name>
<feature type="signal peptide" evidence="1">
    <location>
        <begin position="1"/>
        <end position="16"/>
    </location>
</feature>
<organism evidence="2 3">
    <name type="scientific">Thelohanellus kitauei</name>
    <name type="common">Myxosporean</name>
    <dbReference type="NCBI Taxonomy" id="669202"/>
    <lineage>
        <taxon>Eukaryota</taxon>
        <taxon>Metazoa</taxon>
        <taxon>Cnidaria</taxon>
        <taxon>Myxozoa</taxon>
        <taxon>Myxosporea</taxon>
        <taxon>Bivalvulida</taxon>
        <taxon>Platysporina</taxon>
        <taxon>Myxobolidae</taxon>
        <taxon>Thelohanellus</taxon>
    </lineage>
</organism>
<feature type="chain" id="PRO_5002164320" evidence="1">
    <location>
        <begin position="17"/>
        <end position="113"/>
    </location>
</feature>
<comment type="caution">
    <text evidence="2">The sequence shown here is derived from an EMBL/GenBank/DDBJ whole genome shotgun (WGS) entry which is preliminary data.</text>
</comment>
<accession>A0A0C2MFV7</accession>
<dbReference type="AlphaFoldDB" id="A0A0C2MFV7"/>
<dbReference type="Proteomes" id="UP000031668">
    <property type="component" value="Unassembled WGS sequence"/>
</dbReference>
<evidence type="ECO:0000256" key="1">
    <source>
        <dbReference type="SAM" id="SignalP"/>
    </source>
</evidence>
<sequence length="113" mass="13390">MLKLIFILDFIVYSACEKWSENENDKIFRSVINSKVPLIEYNICFMFWVTGFDVVFPLIENLFTGFRKKKYGLRNNFMVCQIHFCAITETLRNVTSNNLSQEMKQYCSTQTTQ</sequence>
<protein>
    <submittedName>
        <fullName evidence="2">Uncharacterized protein</fullName>
    </submittedName>
</protein>
<gene>
    <name evidence="2" type="ORF">RF11_03964</name>
</gene>
<reference evidence="2 3" key="1">
    <citation type="journal article" date="2014" name="Genome Biol. Evol.">
        <title>The genome of the myxosporean Thelohanellus kitauei shows adaptations to nutrient acquisition within its fish host.</title>
        <authorList>
            <person name="Yang Y."/>
            <person name="Xiong J."/>
            <person name="Zhou Z."/>
            <person name="Huo F."/>
            <person name="Miao W."/>
            <person name="Ran C."/>
            <person name="Liu Y."/>
            <person name="Zhang J."/>
            <person name="Feng J."/>
            <person name="Wang M."/>
            <person name="Wang M."/>
            <person name="Wang L."/>
            <person name="Yao B."/>
        </authorList>
    </citation>
    <scope>NUCLEOTIDE SEQUENCE [LARGE SCALE GENOMIC DNA]</scope>
    <source>
        <strain evidence="2">Wuqing</strain>
    </source>
</reference>
<keyword evidence="1" id="KW-0732">Signal</keyword>
<evidence type="ECO:0000313" key="2">
    <source>
        <dbReference type="EMBL" id="KII63259.1"/>
    </source>
</evidence>
<evidence type="ECO:0000313" key="3">
    <source>
        <dbReference type="Proteomes" id="UP000031668"/>
    </source>
</evidence>
<keyword evidence="3" id="KW-1185">Reference proteome</keyword>